<accession>A0A7D9CY08</accession>
<evidence type="ECO:0000256" key="6">
    <source>
        <dbReference type="ARBA" id="ARBA00022801"/>
    </source>
</evidence>
<feature type="binding site" evidence="12">
    <location>
        <position position="106"/>
    </location>
    <ligand>
        <name>Zn(2+)</name>
        <dbReference type="ChEBI" id="CHEBI:29105"/>
        <note>catalytic</note>
    </ligand>
</feature>
<evidence type="ECO:0000256" key="13">
    <source>
        <dbReference type="RuleBase" id="RU364006"/>
    </source>
</evidence>
<dbReference type="PROSITE" id="PS51747">
    <property type="entry name" value="CYT_DCMP_DEAMINASES_2"/>
    <property type="match status" value="1"/>
</dbReference>
<keyword evidence="5 12" id="KW-0479">Metal-binding</keyword>
<comment type="catalytic activity">
    <reaction evidence="9 13">
        <text>cytidine + H2O + H(+) = uridine + NH4(+)</text>
        <dbReference type="Rhea" id="RHEA:16069"/>
        <dbReference type="ChEBI" id="CHEBI:15377"/>
        <dbReference type="ChEBI" id="CHEBI:15378"/>
        <dbReference type="ChEBI" id="CHEBI:16704"/>
        <dbReference type="ChEBI" id="CHEBI:17562"/>
        <dbReference type="ChEBI" id="CHEBI:28938"/>
        <dbReference type="EC" id="3.5.4.5"/>
    </reaction>
</comment>
<dbReference type="GO" id="GO:0055086">
    <property type="term" value="P:nucleobase-containing small molecule metabolic process"/>
    <property type="evidence" value="ECO:0007669"/>
    <property type="project" value="UniProtKB-ARBA"/>
</dbReference>
<dbReference type="NCBIfam" id="TIGR01354">
    <property type="entry name" value="cyt_deam_tetra"/>
    <property type="match status" value="1"/>
</dbReference>
<evidence type="ECO:0000256" key="9">
    <source>
        <dbReference type="ARBA" id="ARBA00049558"/>
    </source>
</evidence>
<dbReference type="AlphaFoldDB" id="A0A7D9CY08"/>
<dbReference type="GO" id="GO:0072527">
    <property type="term" value="P:pyrimidine-containing compound metabolic process"/>
    <property type="evidence" value="ECO:0007669"/>
    <property type="project" value="UniProtKB-ARBA"/>
</dbReference>
<reference evidence="15 16" key="1">
    <citation type="submission" date="2019-07" db="EMBL/GenBank/DDBJ databases">
        <authorList>
            <person name="Friedrich A."/>
            <person name="Schacherer J."/>
        </authorList>
    </citation>
    <scope>NUCLEOTIDE SEQUENCE [LARGE SCALE GENOMIC DNA]</scope>
</reference>
<evidence type="ECO:0000256" key="12">
    <source>
        <dbReference type="PIRSR" id="PIRSR606262-3"/>
    </source>
</evidence>
<feature type="binding site" evidence="12">
    <location>
        <position position="109"/>
    </location>
    <ligand>
        <name>Zn(2+)</name>
        <dbReference type="ChEBI" id="CHEBI:29105"/>
        <note>catalytic</note>
    </ligand>
</feature>
<evidence type="ECO:0000256" key="11">
    <source>
        <dbReference type="PIRSR" id="PIRSR606262-2"/>
    </source>
</evidence>
<evidence type="ECO:0000256" key="1">
    <source>
        <dbReference type="ARBA" id="ARBA00001947"/>
    </source>
</evidence>
<evidence type="ECO:0000256" key="5">
    <source>
        <dbReference type="ARBA" id="ARBA00022723"/>
    </source>
</evidence>
<feature type="domain" description="CMP/dCMP-type deaminase" evidence="14">
    <location>
        <begin position="21"/>
        <end position="151"/>
    </location>
</feature>
<evidence type="ECO:0000256" key="7">
    <source>
        <dbReference type="ARBA" id="ARBA00022833"/>
    </source>
</evidence>
<dbReference type="InterPro" id="IPR002125">
    <property type="entry name" value="CMP_dCMP_dom"/>
</dbReference>
<evidence type="ECO:0000313" key="16">
    <source>
        <dbReference type="Proteomes" id="UP000478008"/>
    </source>
</evidence>
<name>A0A7D9CY08_DEKBR</name>
<comment type="function">
    <text evidence="2 13">This enzyme scavenges exogenous and endogenous cytidine and 2'-deoxycytidine for UMP synthesis.</text>
</comment>
<keyword evidence="6 13" id="KW-0378">Hydrolase</keyword>
<feature type="active site" description="Proton donor" evidence="10">
    <location>
        <position position="75"/>
    </location>
</feature>
<comment type="catalytic activity">
    <reaction evidence="13">
        <text>2'-deoxycytidine + H2O + H(+) = 2'-deoxyuridine + NH4(+)</text>
        <dbReference type="Rhea" id="RHEA:13433"/>
        <dbReference type="ChEBI" id="CHEBI:15377"/>
        <dbReference type="ChEBI" id="CHEBI:15378"/>
        <dbReference type="ChEBI" id="CHEBI:15698"/>
        <dbReference type="ChEBI" id="CHEBI:16450"/>
        <dbReference type="ChEBI" id="CHEBI:28938"/>
        <dbReference type="EC" id="3.5.4.5"/>
    </reaction>
</comment>
<evidence type="ECO:0000256" key="2">
    <source>
        <dbReference type="ARBA" id="ARBA00003949"/>
    </source>
</evidence>
<evidence type="ECO:0000313" key="15">
    <source>
        <dbReference type="EMBL" id="VUG18096.1"/>
    </source>
</evidence>
<sequence>MCSESKQMVGSPSPIPGISEEKFQILCLKAVQAKENSYSPYSQFPVGCALLTEDNTIYTGVNVENASYGGAICAERTAIVKAVSEGHRKIKALAVSTNSSKCSSPCGICRQVIREFSESDLKLPIIMLDKNGKKYIEMTIDELLPLSFGPDDLEK</sequence>
<comment type="similarity">
    <text evidence="3 13">Belongs to the cytidine and deoxycytidylate deaminase family.</text>
</comment>
<evidence type="ECO:0000256" key="3">
    <source>
        <dbReference type="ARBA" id="ARBA00006576"/>
    </source>
</evidence>
<feature type="binding site" evidence="11">
    <location>
        <begin position="62"/>
        <end position="68"/>
    </location>
    <ligand>
        <name>substrate</name>
    </ligand>
</feature>
<dbReference type="PANTHER" id="PTHR11644:SF2">
    <property type="entry name" value="CYTIDINE DEAMINASE"/>
    <property type="match status" value="1"/>
</dbReference>
<feature type="binding site" evidence="12">
    <location>
        <position position="73"/>
    </location>
    <ligand>
        <name>Zn(2+)</name>
        <dbReference type="ChEBI" id="CHEBI:29105"/>
        <note>catalytic</note>
    </ligand>
</feature>
<evidence type="ECO:0000259" key="14">
    <source>
        <dbReference type="PROSITE" id="PS51747"/>
    </source>
</evidence>
<dbReference type="GO" id="GO:0004126">
    <property type="term" value="F:cytidine deaminase activity"/>
    <property type="evidence" value="ECO:0007669"/>
    <property type="project" value="UniProtKB-UniRule"/>
</dbReference>
<protein>
    <recommendedName>
        <fullName evidence="4 13">Cytidine deaminase</fullName>
        <ecNumber evidence="4 13">3.5.4.5</ecNumber>
    </recommendedName>
    <alternativeName>
        <fullName evidence="8 13">Cytidine aminohydrolase</fullName>
    </alternativeName>
</protein>
<dbReference type="FunFam" id="3.40.140.10:FF:000008">
    <property type="entry name" value="Cytidine deaminase"/>
    <property type="match status" value="1"/>
</dbReference>
<organism evidence="15 16">
    <name type="scientific">Dekkera bruxellensis</name>
    <name type="common">Brettanomyces custersii</name>
    <dbReference type="NCBI Taxonomy" id="5007"/>
    <lineage>
        <taxon>Eukaryota</taxon>
        <taxon>Fungi</taxon>
        <taxon>Dikarya</taxon>
        <taxon>Ascomycota</taxon>
        <taxon>Saccharomycotina</taxon>
        <taxon>Pichiomycetes</taxon>
        <taxon>Pichiales</taxon>
        <taxon>Pichiaceae</taxon>
        <taxon>Brettanomyces</taxon>
    </lineage>
</organism>
<keyword evidence="16" id="KW-1185">Reference proteome</keyword>
<dbReference type="CDD" id="cd01283">
    <property type="entry name" value="cytidine_deaminase"/>
    <property type="match status" value="1"/>
</dbReference>
<dbReference type="NCBIfam" id="NF004064">
    <property type="entry name" value="PRK05578.1"/>
    <property type="match status" value="1"/>
</dbReference>
<dbReference type="Proteomes" id="UP000478008">
    <property type="component" value="Unassembled WGS sequence"/>
</dbReference>
<dbReference type="PROSITE" id="PS00903">
    <property type="entry name" value="CYT_DCMP_DEAMINASES_1"/>
    <property type="match status" value="1"/>
</dbReference>
<dbReference type="Pfam" id="PF00383">
    <property type="entry name" value="dCMP_cyt_deam_1"/>
    <property type="match status" value="1"/>
</dbReference>
<dbReference type="GO" id="GO:0042802">
    <property type="term" value="F:identical protein binding"/>
    <property type="evidence" value="ECO:0007669"/>
    <property type="project" value="UniProtKB-ARBA"/>
</dbReference>
<dbReference type="SUPFAM" id="SSF53927">
    <property type="entry name" value="Cytidine deaminase-like"/>
    <property type="match status" value="1"/>
</dbReference>
<dbReference type="InterPro" id="IPR050202">
    <property type="entry name" value="Cyt/Deoxycyt_deaminase"/>
</dbReference>
<gene>
    <name evidence="15" type="primary">CDD1</name>
    <name evidence="15" type="ORF">DEBR0S3_02190G</name>
</gene>
<dbReference type="GO" id="GO:0008270">
    <property type="term" value="F:zinc ion binding"/>
    <property type="evidence" value="ECO:0007669"/>
    <property type="project" value="UniProtKB-UniRule"/>
</dbReference>
<evidence type="ECO:0000256" key="4">
    <source>
        <dbReference type="ARBA" id="ARBA00012783"/>
    </source>
</evidence>
<dbReference type="Gene3D" id="3.40.140.10">
    <property type="entry name" value="Cytidine Deaminase, domain 2"/>
    <property type="match status" value="1"/>
</dbReference>
<comment type="cofactor">
    <cofactor evidence="1 12 13">
        <name>Zn(2+)</name>
        <dbReference type="ChEBI" id="CHEBI:29105"/>
    </cofactor>
</comment>
<evidence type="ECO:0000256" key="10">
    <source>
        <dbReference type="PIRSR" id="PIRSR606262-1"/>
    </source>
</evidence>
<dbReference type="EMBL" id="CABFWN010000003">
    <property type="protein sequence ID" value="VUG18096.1"/>
    <property type="molecule type" value="Genomic_DNA"/>
</dbReference>
<dbReference type="GO" id="GO:0005829">
    <property type="term" value="C:cytosol"/>
    <property type="evidence" value="ECO:0007669"/>
    <property type="project" value="TreeGrafter"/>
</dbReference>
<evidence type="ECO:0000256" key="8">
    <source>
        <dbReference type="ARBA" id="ARBA00032005"/>
    </source>
</evidence>
<dbReference type="EC" id="3.5.4.5" evidence="4 13"/>
<proteinExistence type="inferred from homology"/>
<dbReference type="InterPro" id="IPR016192">
    <property type="entry name" value="APOBEC/CMP_deaminase_Zn-bd"/>
</dbReference>
<dbReference type="InterPro" id="IPR016193">
    <property type="entry name" value="Cytidine_deaminase-like"/>
</dbReference>
<dbReference type="InterPro" id="IPR006262">
    <property type="entry name" value="Cyt_deam_tetra"/>
</dbReference>
<keyword evidence="7 12" id="KW-0862">Zinc</keyword>
<dbReference type="PANTHER" id="PTHR11644">
    <property type="entry name" value="CYTIDINE DEAMINASE"/>
    <property type="match status" value="1"/>
</dbReference>